<dbReference type="AlphaFoldDB" id="A0A3P4AYY0"/>
<dbReference type="InterPro" id="IPR050483">
    <property type="entry name" value="CoA-transferase_III_domain"/>
</dbReference>
<dbReference type="GO" id="GO:0033608">
    <property type="term" value="F:formyl-CoA transferase activity"/>
    <property type="evidence" value="ECO:0007669"/>
    <property type="project" value="UniProtKB-EC"/>
</dbReference>
<reference evidence="2 3" key="1">
    <citation type="submission" date="2018-10" db="EMBL/GenBank/DDBJ databases">
        <authorList>
            <person name="Criscuolo A."/>
        </authorList>
    </citation>
    <scope>NUCLEOTIDE SEQUENCE [LARGE SCALE GENOMIC DNA]</scope>
    <source>
        <strain evidence="2">DnA1</strain>
    </source>
</reference>
<dbReference type="Gene3D" id="3.30.1540.10">
    <property type="entry name" value="formyl-coa transferase, domain 3"/>
    <property type="match status" value="1"/>
</dbReference>
<dbReference type="EMBL" id="UWPJ01000012">
    <property type="protein sequence ID" value="VCU69294.1"/>
    <property type="molecule type" value="Genomic_DNA"/>
</dbReference>
<sequence length="399" mass="43169">MSLLHGFRILAVEQYGAAPFGTQLLASLGAEIIKIEQADQGGDVSRLVGPHFLEALPESAQSLFFQSLNCGKKSMALNLAHPEGRALFRRLAATAHGVVDNLRGDVPAKLGLTYEQLKDVNPALVCAHISAYGRTGERAAWPGYDYLMQAEAGYFSLTGEPDTPPTRMGLSLVDYMTGVVMSVGLVSGLLDAARSGKGCDVDTSLYDVALYNLNYVGAWYLNGARGTERQPRSGHPSLTPCQLYRTADGWIYLMCNKEKFWRALCERIGRPEWVADPRFLDFAQRKRHREALTELLDQALSARTTAQWMEIFGGAVPAAPVWSVGEALDAPVARAGERIRRFELDGGERLDVLASPLRTSRGPVPPSPAPAMGADTAALLASLGVGEEEQGRLKALGVL</sequence>
<dbReference type="SUPFAM" id="SSF89796">
    <property type="entry name" value="CoA-transferase family III (CaiB/BaiF)"/>
    <property type="match status" value="1"/>
</dbReference>
<dbReference type="PANTHER" id="PTHR48207:SF3">
    <property type="entry name" value="SUCCINATE--HYDROXYMETHYLGLUTARATE COA-TRANSFERASE"/>
    <property type="match status" value="1"/>
</dbReference>
<dbReference type="InterPro" id="IPR003673">
    <property type="entry name" value="CoA-Trfase_fam_III"/>
</dbReference>
<dbReference type="PANTHER" id="PTHR48207">
    <property type="entry name" value="SUCCINATE--HYDROXYMETHYLGLUTARATE COA-TRANSFERASE"/>
    <property type="match status" value="1"/>
</dbReference>
<protein>
    <submittedName>
        <fullName evidence="2">Formyl-coenzyme A transferase</fullName>
        <ecNumber evidence="2">2.8.3.16</ecNumber>
    </submittedName>
</protein>
<dbReference type="InterPro" id="IPR044855">
    <property type="entry name" value="CoA-Trfase_III_dom3_sf"/>
</dbReference>
<dbReference type="OrthoDB" id="9058532at2"/>
<keyword evidence="3" id="KW-1185">Reference proteome</keyword>
<dbReference type="Pfam" id="PF02515">
    <property type="entry name" value="CoA_transf_3"/>
    <property type="match status" value="1"/>
</dbReference>
<dbReference type="Proteomes" id="UP000277294">
    <property type="component" value="Unassembled WGS sequence"/>
</dbReference>
<dbReference type="InterPro" id="IPR023606">
    <property type="entry name" value="CoA-Trfase_III_dom_1_sf"/>
</dbReference>
<name>A0A3P4AYY0_9BURK</name>
<dbReference type="RefSeq" id="WP_124078642.1">
    <property type="nucleotide sequence ID" value="NZ_UWPJ01000012.1"/>
</dbReference>
<dbReference type="Gene3D" id="3.40.50.10540">
    <property type="entry name" value="Crotonobetainyl-coa:carnitine coa-transferase, domain 1"/>
    <property type="match status" value="1"/>
</dbReference>
<proteinExistence type="predicted"/>
<evidence type="ECO:0000256" key="1">
    <source>
        <dbReference type="ARBA" id="ARBA00022679"/>
    </source>
</evidence>
<accession>A0A3P4AYY0</accession>
<evidence type="ECO:0000313" key="3">
    <source>
        <dbReference type="Proteomes" id="UP000277294"/>
    </source>
</evidence>
<keyword evidence="1 2" id="KW-0808">Transferase</keyword>
<organism evidence="2 3">
    <name type="scientific">Pigmentiphaga humi</name>
    <dbReference type="NCBI Taxonomy" id="2478468"/>
    <lineage>
        <taxon>Bacteria</taxon>
        <taxon>Pseudomonadati</taxon>
        <taxon>Pseudomonadota</taxon>
        <taxon>Betaproteobacteria</taxon>
        <taxon>Burkholderiales</taxon>
        <taxon>Alcaligenaceae</taxon>
        <taxon>Pigmentiphaga</taxon>
    </lineage>
</organism>
<gene>
    <name evidence="2" type="primary">frc_6</name>
    <name evidence="2" type="ORF">PIGHUM_01355</name>
</gene>
<dbReference type="EC" id="2.8.3.16" evidence="2"/>
<evidence type="ECO:0000313" key="2">
    <source>
        <dbReference type="EMBL" id="VCU69294.1"/>
    </source>
</evidence>